<dbReference type="GO" id="GO:0006310">
    <property type="term" value="P:DNA recombination"/>
    <property type="evidence" value="ECO:0007669"/>
    <property type="project" value="UniProtKB-KW"/>
</dbReference>
<dbReference type="Pfam" id="PF00589">
    <property type="entry name" value="Phage_integrase"/>
    <property type="match status" value="1"/>
</dbReference>
<keyword evidence="3" id="KW-0233">DNA recombination</keyword>
<dbReference type="Proteomes" id="UP000295164">
    <property type="component" value="Unassembled WGS sequence"/>
</dbReference>
<keyword evidence="6" id="KW-1185">Reference proteome</keyword>
<dbReference type="PANTHER" id="PTHR30349">
    <property type="entry name" value="PHAGE INTEGRASE-RELATED"/>
    <property type="match status" value="1"/>
</dbReference>
<dbReference type="InterPro" id="IPR002104">
    <property type="entry name" value="Integrase_catalytic"/>
</dbReference>
<dbReference type="AlphaFoldDB" id="A0A4R4E730"/>
<dbReference type="Pfam" id="PF12167">
    <property type="entry name" value="Arm-DNA-bind_2"/>
    <property type="match status" value="1"/>
</dbReference>
<keyword evidence="2" id="KW-0238">DNA-binding</keyword>
<sequence>MGRRNLKGSVSIDQDKNRIRLRWRYGGKRYSLNLYTYSAPNLKLARKVAVQIESDILNGSFDVTLTRYGQGQVRNAPRHLLPHQLLEEWVTDYLNRDCEKQVDYWALRNMVKRWGNFHLPDAVKHFNAEKINERTYNRRLTMLSKFYSWLKDSGKVLQNPFEQVRPKRTSKAQNRKRVPFTENEIHQILEAVRTDSACPASSRFKHSHYYPFLYFIFATGVRNAEAVGLRVKSIDMQRKVVLINEVLARGITSTNAGVRVRKTTKNGKERAIPLSPDLAAILALQMAHKQPDDLVFYSPKGHAIDDRMFQRRVFKPILKALNIEDRDLYACRHTFGSRCIDAGLTPVMTAFLLGNNPITTLRTYTHQVSLPSSVPDLRKGSDQDH</sequence>
<dbReference type="PROSITE" id="PS51898">
    <property type="entry name" value="TYR_RECOMBINASE"/>
    <property type="match status" value="1"/>
</dbReference>
<evidence type="ECO:0000313" key="5">
    <source>
        <dbReference type="EMBL" id="TCZ73831.1"/>
    </source>
</evidence>
<proteinExistence type="inferred from homology"/>
<accession>A0A4R4E730</accession>
<dbReference type="CDD" id="cd01189">
    <property type="entry name" value="INT_ICEBs1_C_like"/>
    <property type="match status" value="1"/>
</dbReference>
<dbReference type="Gene3D" id="1.10.443.10">
    <property type="entry name" value="Intergrase catalytic core"/>
    <property type="match status" value="1"/>
</dbReference>
<dbReference type="OrthoDB" id="644065at2"/>
<comment type="similarity">
    <text evidence="1">Belongs to the 'phage' integrase family.</text>
</comment>
<evidence type="ECO:0000259" key="4">
    <source>
        <dbReference type="PROSITE" id="PS51898"/>
    </source>
</evidence>
<gene>
    <name evidence="5" type="ORF">E0486_03885</name>
</gene>
<organism evidence="5 6">
    <name type="scientific">Flaviaesturariibacter aridisoli</name>
    <dbReference type="NCBI Taxonomy" id="2545761"/>
    <lineage>
        <taxon>Bacteria</taxon>
        <taxon>Pseudomonadati</taxon>
        <taxon>Bacteroidota</taxon>
        <taxon>Chitinophagia</taxon>
        <taxon>Chitinophagales</taxon>
        <taxon>Chitinophagaceae</taxon>
        <taxon>Flaviaestuariibacter</taxon>
    </lineage>
</organism>
<evidence type="ECO:0000256" key="2">
    <source>
        <dbReference type="ARBA" id="ARBA00023125"/>
    </source>
</evidence>
<dbReference type="InterPro" id="IPR013762">
    <property type="entry name" value="Integrase-like_cat_sf"/>
</dbReference>
<dbReference type="EMBL" id="SKFH01000004">
    <property type="protein sequence ID" value="TCZ73831.1"/>
    <property type="molecule type" value="Genomic_DNA"/>
</dbReference>
<evidence type="ECO:0000256" key="3">
    <source>
        <dbReference type="ARBA" id="ARBA00023172"/>
    </source>
</evidence>
<reference evidence="5 6" key="1">
    <citation type="submission" date="2019-03" db="EMBL/GenBank/DDBJ databases">
        <authorList>
            <person name="Kim M.K.M."/>
        </authorList>
    </citation>
    <scope>NUCLEOTIDE SEQUENCE [LARGE SCALE GENOMIC DNA]</scope>
    <source>
        <strain evidence="5 6">17J68-15</strain>
    </source>
</reference>
<dbReference type="GO" id="GO:0015074">
    <property type="term" value="P:DNA integration"/>
    <property type="evidence" value="ECO:0007669"/>
    <property type="project" value="InterPro"/>
</dbReference>
<dbReference type="Gene3D" id="1.10.150.130">
    <property type="match status" value="1"/>
</dbReference>
<protein>
    <submittedName>
        <fullName evidence="5">Site-specific integrase</fullName>
    </submittedName>
</protein>
<comment type="caution">
    <text evidence="5">The sequence shown here is derived from an EMBL/GenBank/DDBJ whole genome shotgun (WGS) entry which is preliminary data.</text>
</comment>
<feature type="domain" description="Tyr recombinase" evidence="4">
    <location>
        <begin position="175"/>
        <end position="382"/>
    </location>
</feature>
<dbReference type="InterPro" id="IPR022000">
    <property type="entry name" value="Min27-like_integrase_DNA_bind"/>
</dbReference>
<dbReference type="InterPro" id="IPR050090">
    <property type="entry name" value="Tyrosine_recombinase_XerCD"/>
</dbReference>
<dbReference type="RefSeq" id="WP_131850831.1">
    <property type="nucleotide sequence ID" value="NZ_SKFH01000004.1"/>
</dbReference>
<dbReference type="InterPro" id="IPR011010">
    <property type="entry name" value="DNA_brk_join_enz"/>
</dbReference>
<dbReference type="InterPro" id="IPR010998">
    <property type="entry name" value="Integrase_recombinase_N"/>
</dbReference>
<dbReference type="SUPFAM" id="SSF56349">
    <property type="entry name" value="DNA breaking-rejoining enzymes"/>
    <property type="match status" value="1"/>
</dbReference>
<evidence type="ECO:0000313" key="6">
    <source>
        <dbReference type="Proteomes" id="UP000295164"/>
    </source>
</evidence>
<dbReference type="PANTHER" id="PTHR30349:SF64">
    <property type="entry name" value="PROPHAGE INTEGRASE INTD-RELATED"/>
    <property type="match status" value="1"/>
</dbReference>
<dbReference type="GO" id="GO:0003677">
    <property type="term" value="F:DNA binding"/>
    <property type="evidence" value="ECO:0007669"/>
    <property type="project" value="UniProtKB-KW"/>
</dbReference>
<evidence type="ECO:0000256" key="1">
    <source>
        <dbReference type="ARBA" id="ARBA00008857"/>
    </source>
</evidence>
<name>A0A4R4E730_9BACT</name>